<evidence type="ECO:0000259" key="2">
    <source>
        <dbReference type="Pfam" id="PF13439"/>
    </source>
</evidence>
<feature type="domain" description="Glycosyl transferase family 1" evidence="1">
    <location>
        <begin position="197"/>
        <end position="358"/>
    </location>
</feature>
<accession>A0ABW4ZGR1</accession>
<evidence type="ECO:0000313" key="3">
    <source>
        <dbReference type="EMBL" id="MFD2161039.1"/>
    </source>
</evidence>
<evidence type="ECO:0000313" key="4">
    <source>
        <dbReference type="Proteomes" id="UP001597387"/>
    </source>
</evidence>
<name>A0ABW4ZGR1_9SPHI</name>
<dbReference type="SUPFAM" id="SSF53756">
    <property type="entry name" value="UDP-Glycosyltransferase/glycogen phosphorylase"/>
    <property type="match status" value="1"/>
</dbReference>
<dbReference type="NCBIfam" id="NF046085">
    <property type="entry name" value="XrtY_assoc_Gly1"/>
    <property type="match status" value="1"/>
</dbReference>
<keyword evidence="4" id="KW-1185">Reference proteome</keyword>
<sequence>MKLIQINASYKPAFIYGGPTMSVSKLSEVLAARNLAIEVLTTSANGMEELNIQPGESVVVDNVPITYYKRLTKDHTHFSPALYLALWNKLTESKSRQTIVHIHTWWNLVSVLSCLVALIKKATVVLSPRGTLSSYSFGNRNNAFKSVIFALSKPMLKGCHLHATSENEKTALLQLLQPESISVIPNLVSLPSETPTRSQSKTEDNLIKLLFFSRVEHKKGLELLFQALSGINIHFSLTVAGPGESSYIEQLKRLADDYKIGSKISWIGNQPPEKKFDIMAAHDLLVLPSYDENFANVVIESLASGTPVLITKNVGLSDYVEQHDLGWVCTFDVDDLKGSLLSAGEDSEKRERIRETAPDKIRRDFSDENLAEQYIEMYERILGQGRI</sequence>
<dbReference type="Pfam" id="PF13439">
    <property type="entry name" value="Glyco_transf_4"/>
    <property type="match status" value="1"/>
</dbReference>
<evidence type="ECO:0000259" key="1">
    <source>
        <dbReference type="Pfam" id="PF00534"/>
    </source>
</evidence>
<protein>
    <submittedName>
        <fullName evidence="3">XrtY-associated glycosyltransferase XYAG1</fullName>
    </submittedName>
</protein>
<comment type="caution">
    <text evidence="3">The sequence shown here is derived from an EMBL/GenBank/DDBJ whole genome shotgun (WGS) entry which is preliminary data.</text>
</comment>
<dbReference type="Gene3D" id="3.40.50.2000">
    <property type="entry name" value="Glycogen Phosphorylase B"/>
    <property type="match status" value="2"/>
</dbReference>
<dbReference type="InterPro" id="IPR001296">
    <property type="entry name" value="Glyco_trans_1"/>
</dbReference>
<dbReference type="Proteomes" id="UP001597387">
    <property type="component" value="Unassembled WGS sequence"/>
</dbReference>
<reference evidence="4" key="1">
    <citation type="journal article" date="2019" name="Int. J. Syst. Evol. Microbiol.">
        <title>The Global Catalogue of Microorganisms (GCM) 10K type strain sequencing project: providing services to taxonomists for standard genome sequencing and annotation.</title>
        <authorList>
            <consortium name="The Broad Institute Genomics Platform"/>
            <consortium name="The Broad Institute Genome Sequencing Center for Infectious Disease"/>
            <person name="Wu L."/>
            <person name="Ma J."/>
        </authorList>
    </citation>
    <scope>NUCLEOTIDE SEQUENCE [LARGE SCALE GENOMIC DNA]</scope>
    <source>
        <strain evidence="4">KCTC 42217</strain>
    </source>
</reference>
<dbReference type="PANTHER" id="PTHR12526">
    <property type="entry name" value="GLYCOSYLTRANSFERASE"/>
    <property type="match status" value="1"/>
</dbReference>
<dbReference type="InterPro" id="IPR028098">
    <property type="entry name" value="Glyco_trans_4-like_N"/>
</dbReference>
<organism evidence="3 4">
    <name type="scientific">Paradesertivirga mongoliensis</name>
    <dbReference type="NCBI Taxonomy" id="2100740"/>
    <lineage>
        <taxon>Bacteria</taxon>
        <taxon>Pseudomonadati</taxon>
        <taxon>Bacteroidota</taxon>
        <taxon>Sphingobacteriia</taxon>
        <taxon>Sphingobacteriales</taxon>
        <taxon>Sphingobacteriaceae</taxon>
        <taxon>Paradesertivirga</taxon>
    </lineage>
</organism>
<dbReference type="EMBL" id="JBHUHZ010000001">
    <property type="protein sequence ID" value="MFD2161039.1"/>
    <property type="molecule type" value="Genomic_DNA"/>
</dbReference>
<feature type="domain" description="Glycosyltransferase subfamily 4-like N-terminal" evidence="2">
    <location>
        <begin position="16"/>
        <end position="189"/>
    </location>
</feature>
<dbReference type="RefSeq" id="WP_255905397.1">
    <property type="nucleotide sequence ID" value="NZ_JAFMZO010000005.1"/>
</dbReference>
<gene>
    <name evidence="3" type="ORF">ACFSJU_01445</name>
</gene>
<proteinExistence type="predicted"/>
<dbReference type="Pfam" id="PF00534">
    <property type="entry name" value="Glycos_transf_1"/>
    <property type="match status" value="1"/>
</dbReference>